<dbReference type="EMBL" id="GBXM01030500">
    <property type="protein sequence ID" value="JAH78077.1"/>
    <property type="molecule type" value="Transcribed_RNA"/>
</dbReference>
<reference evidence="1" key="1">
    <citation type="submission" date="2014-11" db="EMBL/GenBank/DDBJ databases">
        <authorList>
            <person name="Amaro Gonzalez C."/>
        </authorList>
    </citation>
    <scope>NUCLEOTIDE SEQUENCE</scope>
</reference>
<sequence length="67" mass="7724">MLTIPQLCQFHSREPWFRRTSVTVRTTGRLPSVFPCIPGIWPSLTSIRLGNIPWNSLPARDSWFGQI</sequence>
<evidence type="ECO:0000313" key="1">
    <source>
        <dbReference type="EMBL" id="JAH67862.1"/>
    </source>
</evidence>
<dbReference type="AlphaFoldDB" id="A0A0E9UPY5"/>
<name>A0A0E9UPY5_ANGAN</name>
<reference evidence="1" key="2">
    <citation type="journal article" date="2015" name="Fish Shellfish Immunol.">
        <title>Early steps in the European eel (Anguilla anguilla)-Vibrio vulnificus interaction in the gills: Role of the RtxA13 toxin.</title>
        <authorList>
            <person name="Callol A."/>
            <person name="Pajuelo D."/>
            <person name="Ebbesson L."/>
            <person name="Teles M."/>
            <person name="MacKenzie S."/>
            <person name="Amaro C."/>
        </authorList>
    </citation>
    <scope>NUCLEOTIDE SEQUENCE</scope>
</reference>
<protein>
    <submittedName>
        <fullName evidence="1">Uncharacterized protein</fullName>
    </submittedName>
</protein>
<dbReference type="EMBL" id="GBXM01040715">
    <property type="protein sequence ID" value="JAH67862.1"/>
    <property type="molecule type" value="Transcribed_RNA"/>
</dbReference>
<proteinExistence type="predicted"/>
<accession>A0A0E9UPY5</accession>
<organism evidence="1">
    <name type="scientific">Anguilla anguilla</name>
    <name type="common">European freshwater eel</name>
    <name type="synonym">Muraena anguilla</name>
    <dbReference type="NCBI Taxonomy" id="7936"/>
    <lineage>
        <taxon>Eukaryota</taxon>
        <taxon>Metazoa</taxon>
        <taxon>Chordata</taxon>
        <taxon>Craniata</taxon>
        <taxon>Vertebrata</taxon>
        <taxon>Euteleostomi</taxon>
        <taxon>Actinopterygii</taxon>
        <taxon>Neopterygii</taxon>
        <taxon>Teleostei</taxon>
        <taxon>Anguilliformes</taxon>
        <taxon>Anguillidae</taxon>
        <taxon>Anguilla</taxon>
    </lineage>
</organism>